<keyword evidence="3" id="KW-0130">Cell adhesion</keyword>
<comment type="subcellular location">
    <subcellularLocation>
        <location evidence="1">Cell membrane</location>
    </subcellularLocation>
</comment>
<name>A0AAD4U5E6_OVIAM</name>
<dbReference type="EMBL" id="JAKZEL010000013">
    <property type="protein sequence ID" value="KAI4538319.1"/>
    <property type="molecule type" value="Genomic_DNA"/>
</dbReference>
<dbReference type="InterPro" id="IPR014868">
    <property type="entry name" value="Cadherin_pro_dom"/>
</dbReference>
<dbReference type="Pfam" id="PF08758">
    <property type="entry name" value="Cadherin_pro"/>
    <property type="match status" value="1"/>
</dbReference>
<comment type="caution">
    <text evidence="7">The sequence shown here is derived from an EMBL/GenBank/DDBJ whole genome shotgun (WGS) entry which is preliminary data.</text>
</comment>
<sequence>MTAGSGVLLVLLSLSGALRAHSGDLTARETCKAGFSEEDYTALISQNILEGEKVLKGDKMLCGQEAALCSVPMPGTYPRGQRSRVQISGFLPCNNVAVFVVQGTSERNVDIECGRPLHDHFPGCLIDSAVASHISPKLQEPD</sequence>
<proteinExistence type="predicted"/>
<evidence type="ECO:0000313" key="8">
    <source>
        <dbReference type="Proteomes" id="UP001214576"/>
    </source>
</evidence>
<keyword evidence="2" id="KW-1003">Cell membrane</keyword>
<feature type="signal peptide" evidence="5">
    <location>
        <begin position="1"/>
        <end position="20"/>
    </location>
</feature>
<dbReference type="GO" id="GO:0005886">
    <property type="term" value="C:plasma membrane"/>
    <property type="evidence" value="ECO:0007669"/>
    <property type="project" value="UniProtKB-SubCell"/>
</dbReference>
<protein>
    <recommendedName>
        <fullName evidence="6">Cadherin prodomain domain-containing protein</fullName>
    </recommendedName>
</protein>
<accession>A0AAD4U5E6</accession>
<keyword evidence="8" id="KW-1185">Reference proteome</keyword>
<reference evidence="7" key="1">
    <citation type="submission" date="2022-03" db="EMBL/GenBank/DDBJ databases">
        <title>Genomic analyses of argali, domestic sheep and their hybrids provide insights into chromosomal evolution, heterosis and genetic basis of agronomic traits.</title>
        <authorList>
            <person name="Li M."/>
        </authorList>
    </citation>
    <scope>NUCLEOTIDE SEQUENCE</scope>
    <source>
        <strain evidence="7">CAU-MHL-2022a</strain>
        <tissue evidence="7">Skin</tissue>
    </source>
</reference>
<evidence type="ECO:0000256" key="1">
    <source>
        <dbReference type="ARBA" id="ARBA00004236"/>
    </source>
</evidence>
<feature type="chain" id="PRO_5042175598" description="Cadherin prodomain domain-containing protein" evidence="5">
    <location>
        <begin position="21"/>
        <end position="142"/>
    </location>
</feature>
<dbReference type="Proteomes" id="UP001214576">
    <property type="component" value="Unassembled WGS sequence"/>
</dbReference>
<keyword evidence="5" id="KW-0732">Signal</keyword>
<evidence type="ECO:0000259" key="6">
    <source>
        <dbReference type="Pfam" id="PF08758"/>
    </source>
</evidence>
<evidence type="ECO:0000313" key="7">
    <source>
        <dbReference type="EMBL" id="KAI4538319.1"/>
    </source>
</evidence>
<keyword evidence="2" id="KW-0472">Membrane</keyword>
<evidence type="ECO:0000256" key="3">
    <source>
        <dbReference type="ARBA" id="ARBA00022889"/>
    </source>
</evidence>
<evidence type="ECO:0000256" key="2">
    <source>
        <dbReference type="ARBA" id="ARBA00022475"/>
    </source>
</evidence>
<gene>
    <name evidence="7" type="ORF">MG293_011722</name>
</gene>
<dbReference type="GO" id="GO:0007155">
    <property type="term" value="P:cell adhesion"/>
    <property type="evidence" value="ECO:0007669"/>
    <property type="project" value="UniProtKB-KW"/>
</dbReference>
<dbReference type="AlphaFoldDB" id="A0AAD4U5E6"/>
<feature type="domain" description="Cadherin prodomain" evidence="6">
    <location>
        <begin position="30"/>
        <end position="56"/>
    </location>
</feature>
<evidence type="ECO:0000256" key="5">
    <source>
        <dbReference type="SAM" id="SignalP"/>
    </source>
</evidence>
<evidence type="ECO:0000256" key="4">
    <source>
        <dbReference type="ARBA" id="ARBA00023180"/>
    </source>
</evidence>
<organism evidence="7 8">
    <name type="scientific">Ovis ammon polii</name>
    <dbReference type="NCBI Taxonomy" id="230172"/>
    <lineage>
        <taxon>Eukaryota</taxon>
        <taxon>Metazoa</taxon>
        <taxon>Chordata</taxon>
        <taxon>Craniata</taxon>
        <taxon>Vertebrata</taxon>
        <taxon>Euteleostomi</taxon>
        <taxon>Mammalia</taxon>
        <taxon>Eutheria</taxon>
        <taxon>Laurasiatheria</taxon>
        <taxon>Artiodactyla</taxon>
        <taxon>Ruminantia</taxon>
        <taxon>Pecora</taxon>
        <taxon>Bovidae</taxon>
        <taxon>Caprinae</taxon>
        <taxon>Ovis</taxon>
    </lineage>
</organism>
<keyword evidence="4" id="KW-0325">Glycoprotein</keyword>